<feature type="region of interest" description="Disordered" evidence="1">
    <location>
        <begin position="23"/>
        <end position="47"/>
    </location>
</feature>
<dbReference type="WBParaSite" id="MhA1_Contig437.frz3.gene21">
    <property type="protein sequence ID" value="MhA1_Contig437.frz3.gene21"/>
    <property type="gene ID" value="MhA1_Contig437.frz3.gene21"/>
</dbReference>
<reference evidence="3" key="1">
    <citation type="submission" date="2016-11" db="UniProtKB">
        <authorList>
            <consortium name="WormBaseParasite"/>
        </authorList>
    </citation>
    <scope>IDENTIFICATION</scope>
</reference>
<evidence type="ECO:0000313" key="3">
    <source>
        <dbReference type="WBParaSite" id="MhA1_Contig437.frz3.gene21"/>
    </source>
</evidence>
<dbReference type="Proteomes" id="UP000095281">
    <property type="component" value="Unplaced"/>
</dbReference>
<dbReference type="AlphaFoldDB" id="A0A1I8BPZ6"/>
<evidence type="ECO:0000256" key="1">
    <source>
        <dbReference type="SAM" id="MobiDB-lite"/>
    </source>
</evidence>
<protein>
    <submittedName>
        <fullName evidence="3">Uncharacterized protein</fullName>
    </submittedName>
</protein>
<feature type="compositionally biased region" description="Basic and acidic residues" evidence="1">
    <location>
        <begin position="28"/>
        <end position="47"/>
    </location>
</feature>
<organism evidence="2 3">
    <name type="scientific">Meloidogyne hapla</name>
    <name type="common">Root-knot nematode worm</name>
    <dbReference type="NCBI Taxonomy" id="6305"/>
    <lineage>
        <taxon>Eukaryota</taxon>
        <taxon>Metazoa</taxon>
        <taxon>Ecdysozoa</taxon>
        <taxon>Nematoda</taxon>
        <taxon>Chromadorea</taxon>
        <taxon>Rhabditida</taxon>
        <taxon>Tylenchina</taxon>
        <taxon>Tylenchomorpha</taxon>
        <taxon>Tylenchoidea</taxon>
        <taxon>Meloidogynidae</taxon>
        <taxon>Meloidogyninae</taxon>
        <taxon>Meloidogyne</taxon>
    </lineage>
</organism>
<name>A0A1I8BPZ6_MELHA</name>
<accession>A0A1I8BPZ6</accession>
<sequence>MERQKENIKEACLLKLARGWKLKKQRGKGLEAKEGTRKEEKQARQDV</sequence>
<keyword evidence="2" id="KW-1185">Reference proteome</keyword>
<proteinExistence type="predicted"/>
<evidence type="ECO:0000313" key="2">
    <source>
        <dbReference type="Proteomes" id="UP000095281"/>
    </source>
</evidence>